<evidence type="ECO:0000313" key="3">
    <source>
        <dbReference type="Proteomes" id="UP001201812"/>
    </source>
</evidence>
<dbReference type="PANTHER" id="PTHR23021">
    <property type="entry name" value="SERPENTINE RECEPTOR, CLASS T"/>
    <property type="match status" value="1"/>
</dbReference>
<organism evidence="2 3">
    <name type="scientific">Ditylenchus destructor</name>
    <dbReference type="NCBI Taxonomy" id="166010"/>
    <lineage>
        <taxon>Eukaryota</taxon>
        <taxon>Metazoa</taxon>
        <taxon>Ecdysozoa</taxon>
        <taxon>Nematoda</taxon>
        <taxon>Chromadorea</taxon>
        <taxon>Rhabditida</taxon>
        <taxon>Tylenchina</taxon>
        <taxon>Tylenchomorpha</taxon>
        <taxon>Sphaerularioidea</taxon>
        <taxon>Anguinidae</taxon>
        <taxon>Anguininae</taxon>
        <taxon>Ditylenchus</taxon>
    </lineage>
</organism>
<keyword evidence="1" id="KW-0812">Transmembrane</keyword>
<feature type="transmembrane region" description="Helical" evidence="1">
    <location>
        <begin position="248"/>
        <end position="270"/>
    </location>
</feature>
<sequence>MDTYFFDRLTYQKYYNCNAYNIEQVPFKDRRNILIGSVYIGLFFVFEILYFPCIMAIYRRINQSCYKIMFFMGIVDVLCLPIVGLLHGYLGVIGAVFCTTPDLIYITGCVSMGLWACEGMAATLLAVDRCLEIAMPKLGNVMFNGNLTWLWLSIPTIYGTCFGFFGKPVLFSSIEMAWFLDPHYGYLPNTSTWYHSDVHIFNNSFIMFVLTSLYVTFAVLLWYKSWSYMSLSGDRTPSTLMRSQRMSFLQVLILSVVHVNASGVYCYMQYFNVGSFVTHMAMFGWFLAHGIPPVIYLALNKSIRNDCIQMFKRIFKIRANTIKTTVTSVNVNVKV</sequence>
<dbReference type="SUPFAM" id="SSF81321">
    <property type="entry name" value="Family A G protein-coupled receptor-like"/>
    <property type="match status" value="1"/>
</dbReference>
<feature type="transmembrane region" description="Helical" evidence="1">
    <location>
        <begin position="103"/>
        <end position="127"/>
    </location>
</feature>
<reference evidence="2" key="1">
    <citation type="submission" date="2022-01" db="EMBL/GenBank/DDBJ databases">
        <title>Genome Sequence Resource for Two Populations of Ditylenchus destructor, the Migratory Endoparasitic Phytonematode.</title>
        <authorList>
            <person name="Zhang H."/>
            <person name="Lin R."/>
            <person name="Xie B."/>
        </authorList>
    </citation>
    <scope>NUCLEOTIDE SEQUENCE</scope>
    <source>
        <strain evidence="2">BazhouSP</strain>
    </source>
</reference>
<feature type="transmembrane region" description="Helical" evidence="1">
    <location>
        <begin position="276"/>
        <end position="299"/>
    </location>
</feature>
<keyword evidence="3" id="KW-1185">Reference proteome</keyword>
<evidence type="ECO:0000256" key="1">
    <source>
        <dbReference type="SAM" id="Phobius"/>
    </source>
</evidence>
<dbReference type="InterPro" id="IPR019425">
    <property type="entry name" value="7TM_GPCR_serpentine_rcpt_Srt"/>
</dbReference>
<accession>A0AAD4MVQ0</accession>
<dbReference type="EMBL" id="JAKKPZ010000034">
    <property type="protein sequence ID" value="KAI1708679.1"/>
    <property type="molecule type" value="Genomic_DNA"/>
</dbReference>
<keyword evidence="1" id="KW-0472">Membrane</keyword>
<feature type="transmembrane region" description="Helical" evidence="1">
    <location>
        <begin position="148"/>
        <end position="180"/>
    </location>
</feature>
<feature type="transmembrane region" description="Helical" evidence="1">
    <location>
        <begin position="70"/>
        <end position="97"/>
    </location>
</feature>
<feature type="transmembrane region" description="Helical" evidence="1">
    <location>
        <begin position="200"/>
        <end position="223"/>
    </location>
</feature>
<gene>
    <name evidence="2" type="ORF">DdX_11758</name>
</gene>
<dbReference type="AlphaFoldDB" id="A0AAD4MVQ0"/>
<keyword evidence="1" id="KW-1133">Transmembrane helix</keyword>
<protein>
    <submittedName>
        <fullName evidence="2">Serpentine type 7TM GPCR chemoreceptor srt domain-containing protein</fullName>
    </submittedName>
</protein>
<dbReference type="PANTHER" id="PTHR23021:SF11">
    <property type="entry name" value="SERPENTINE RECEPTOR, CLASS T"/>
    <property type="match status" value="1"/>
</dbReference>
<dbReference type="Gene3D" id="1.20.1070.10">
    <property type="entry name" value="Rhodopsin 7-helix transmembrane proteins"/>
    <property type="match status" value="1"/>
</dbReference>
<name>A0AAD4MVQ0_9BILA</name>
<evidence type="ECO:0000313" key="2">
    <source>
        <dbReference type="EMBL" id="KAI1708679.1"/>
    </source>
</evidence>
<feature type="transmembrane region" description="Helical" evidence="1">
    <location>
        <begin position="33"/>
        <end position="58"/>
    </location>
</feature>
<proteinExistence type="predicted"/>
<dbReference type="Pfam" id="PF10321">
    <property type="entry name" value="7TM_GPCR_Srt"/>
    <property type="match status" value="1"/>
</dbReference>
<comment type="caution">
    <text evidence="2">The sequence shown here is derived from an EMBL/GenBank/DDBJ whole genome shotgun (WGS) entry which is preliminary data.</text>
</comment>
<dbReference type="Proteomes" id="UP001201812">
    <property type="component" value="Unassembled WGS sequence"/>
</dbReference>